<gene>
    <name evidence="2" type="ORF">EAF07_07210</name>
</gene>
<keyword evidence="1" id="KW-0812">Transmembrane</keyword>
<dbReference type="AlphaFoldDB" id="A0A3L9DRY3"/>
<name>A0A3L9DRY3_9STRE</name>
<protein>
    <submittedName>
        <fullName evidence="2">DUF3278 domain-containing protein</fullName>
    </submittedName>
</protein>
<feature type="transmembrane region" description="Helical" evidence="1">
    <location>
        <begin position="64"/>
        <end position="86"/>
    </location>
</feature>
<comment type="caution">
    <text evidence="2">The sequence shown here is derived from an EMBL/GenBank/DDBJ whole genome shotgun (WGS) entry which is preliminary data.</text>
</comment>
<evidence type="ECO:0000313" key="3">
    <source>
        <dbReference type="Proteomes" id="UP000279194"/>
    </source>
</evidence>
<evidence type="ECO:0000256" key="1">
    <source>
        <dbReference type="SAM" id="Phobius"/>
    </source>
</evidence>
<dbReference type="OrthoDB" id="2219358at2"/>
<sequence>MKKEYQSKIYYRFLKWFYGIEGDFTTDHELEIQKLSSEVYPFMITVLIGGFLLSMLFYTDLTSWAYLIAVGYPLAYQATTARKLGWDKLTVVPSQLKEARRKMFRKTLRMALFYVIVLLLTTVWLWQSGIPQEAGTTFEVYWKIAVPGVMVLYTPIIFMIAFFSNRRKIKVIKE</sequence>
<reference evidence="2 3" key="1">
    <citation type="submission" date="2018-10" db="EMBL/GenBank/DDBJ databases">
        <title>Streptococcus hillyeri sp. nov., isolated from equine tracheal sample.</title>
        <authorList>
            <person name="Macfadyen A.C."/>
            <person name="Waller A."/>
            <person name="Paterson G.K."/>
        </authorList>
    </citation>
    <scope>NUCLEOTIDE SEQUENCE [LARGE SCALE GENOMIC DNA]</scope>
    <source>
        <strain evidence="2 3">28462</strain>
    </source>
</reference>
<evidence type="ECO:0000313" key="2">
    <source>
        <dbReference type="EMBL" id="RLY02687.1"/>
    </source>
</evidence>
<keyword evidence="3" id="KW-1185">Reference proteome</keyword>
<dbReference type="RefSeq" id="WP_121835905.1">
    <property type="nucleotide sequence ID" value="NZ_CP163513.1"/>
</dbReference>
<keyword evidence="1" id="KW-1133">Transmembrane helix</keyword>
<feature type="transmembrane region" description="Helical" evidence="1">
    <location>
        <begin position="107"/>
        <end position="128"/>
    </location>
</feature>
<feature type="transmembrane region" description="Helical" evidence="1">
    <location>
        <begin position="140"/>
        <end position="163"/>
    </location>
</feature>
<dbReference type="InterPro" id="IPR021697">
    <property type="entry name" value="DUF3278"/>
</dbReference>
<organism evidence="2 3">
    <name type="scientific">Streptococcus hillyeri</name>
    <dbReference type="NCBI Taxonomy" id="2282420"/>
    <lineage>
        <taxon>Bacteria</taxon>
        <taxon>Bacillati</taxon>
        <taxon>Bacillota</taxon>
        <taxon>Bacilli</taxon>
        <taxon>Lactobacillales</taxon>
        <taxon>Streptococcaceae</taxon>
        <taxon>Streptococcus</taxon>
    </lineage>
</organism>
<proteinExistence type="predicted"/>
<feature type="transmembrane region" description="Helical" evidence="1">
    <location>
        <begin position="39"/>
        <end position="58"/>
    </location>
</feature>
<dbReference type="EMBL" id="RCVM01000013">
    <property type="protein sequence ID" value="RLY02687.1"/>
    <property type="molecule type" value="Genomic_DNA"/>
</dbReference>
<keyword evidence="1" id="KW-0472">Membrane</keyword>
<dbReference type="Pfam" id="PF11683">
    <property type="entry name" value="DUF3278"/>
    <property type="match status" value="1"/>
</dbReference>
<accession>A0A3L9DRY3</accession>
<dbReference type="Proteomes" id="UP000279194">
    <property type="component" value="Unassembled WGS sequence"/>
</dbReference>